<dbReference type="Proteomes" id="UP001206483">
    <property type="component" value="Unassembled WGS sequence"/>
</dbReference>
<accession>A0ABT1JA31</accession>
<protein>
    <submittedName>
        <fullName evidence="2">Uncharacterized protein</fullName>
    </submittedName>
</protein>
<evidence type="ECO:0000313" key="3">
    <source>
        <dbReference type="Proteomes" id="UP001206483"/>
    </source>
</evidence>
<evidence type="ECO:0000256" key="1">
    <source>
        <dbReference type="SAM" id="MobiDB-lite"/>
    </source>
</evidence>
<feature type="compositionally biased region" description="Basic and acidic residues" evidence="1">
    <location>
        <begin position="63"/>
        <end position="76"/>
    </location>
</feature>
<gene>
    <name evidence="2" type="ORF">FHR36_007516</name>
</gene>
<comment type="caution">
    <text evidence="2">The sequence shown here is derived from an EMBL/GenBank/DDBJ whole genome shotgun (WGS) entry which is preliminary data.</text>
</comment>
<proteinExistence type="predicted"/>
<sequence>MRRSEQGEDLAIGRWEKVGGPVVLAGDLQQRLAGDLQALADPLGPGQLVDEVGNLFAEPVRLPPERERPNWSDSRGRSQALSLIL</sequence>
<name>A0ABT1JA31_9ACTN</name>
<dbReference type="RefSeq" id="WP_253804635.1">
    <property type="nucleotide sequence ID" value="NZ_BAAAUB010000010.1"/>
</dbReference>
<reference evidence="2 3" key="1">
    <citation type="submission" date="2022-06" db="EMBL/GenBank/DDBJ databases">
        <title>Sequencing the genomes of 1000 actinobacteria strains.</title>
        <authorList>
            <person name="Klenk H.-P."/>
        </authorList>
    </citation>
    <scope>NUCLEOTIDE SEQUENCE [LARGE SCALE GENOMIC DNA]</scope>
    <source>
        <strain evidence="2 3">DSM 41656</strain>
    </source>
</reference>
<keyword evidence="3" id="KW-1185">Reference proteome</keyword>
<evidence type="ECO:0000313" key="2">
    <source>
        <dbReference type="EMBL" id="MCP2314315.1"/>
    </source>
</evidence>
<feature type="region of interest" description="Disordered" evidence="1">
    <location>
        <begin position="63"/>
        <end position="85"/>
    </location>
</feature>
<dbReference type="EMBL" id="JAMZDX010000009">
    <property type="protein sequence ID" value="MCP2314315.1"/>
    <property type="molecule type" value="Genomic_DNA"/>
</dbReference>
<organism evidence="2 3">
    <name type="scientific">Kitasatospora paracochleata</name>
    <dbReference type="NCBI Taxonomy" id="58354"/>
    <lineage>
        <taxon>Bacteria</taxon>
        <taxon>Bacillati</taxon>
        <taxon>Actinomycetota</taxon>
        <taxon>Actinomycetes</taxon>
        <taxon>Kitasatosporales</taxon>
        <taxon>Streptomycetaceae</taxon>
        <taxon>Kitasatospora</taxon>
    </lineage>
</organism>